<dbReference type="GO" id="GO:0008235">
    <property type="term" value="F:metalloexopeptidase activity"/>
    <property type="evidence" value="ECO:0007669"/>
    <property type="project" value="InterPro"/>
</dbReference>
<feature type="transmembrane region" description="Helical" evidence="17">
    <location>
        <begin position="723"/>
        <end position="744"/>
    </location>
</feature>
<feature type="compositionally biased region" description="Polar residues" evidence="16">
    <location>
        <begin position="569"/>
        <end position="587"/>
    </location>
</feature>
<dbReference type="GO" id="GO:0046872">
    <property type="term" value="F:metal ion binding"/>
    <property type="evidence" value="ECO:0007669"/>
    <property type="project" value="UniProtKB-KW"/>
</dbReference>
<dbReference type="Gene3D" id="3.40.630.10">
    <property type="entry name" value="Zn peptidases"/>
    <property type="match status" value="1"/>
</dbReference>
<dbReference type="InterPro" id="IPR053976">
    <property type="entry name" value="PFF1_TM"/>
</dbReference>
<comment type="subcellular location">
    <subcellularLocation>
        <location evidence="3">Vacuole membrane</location>
        <topology evidence="3">Multi-pass membrane protein</topology>
    </subcellularLocation>
</comment>
<feature type="domain" description="Vacuolar membrane protease transmembrane" evidence="20">
    <location>
        <begin position="436"/>
        <end position="723"/>
    </location>
</feature>
<dbReference type="InterPro" id="IPR007484">
    <property type="entry name" value="Peptidase_M28"/>
</dbReference>
<evidence type="ECO:0000256" key="11">
    <source>
        <dbReference type="ARBA" id="ARBA00022989"/>
    </source>
</evidence>
<evidence type="ECO:0000256" key="2">
    <source>
        <dbReference type="ARBA" id="ARBA00003273"/>
    </source>
</evidence>
<evidence type="ECO:0000313" key="21">
    <source>
        <dbReference type="EMBL" id="KAF2818515.1"/>
    </source>
</evidence>
<keyword evidence="13 17" id="KW-0472">Membrane</keyword>
<evidence type="ECO:0000256" key="6">
    <source>
        <dbReference type="ARBA" id="ARBA00022670"/>
    </source>
</evidence>
<dbReference type="AlphaFoldDB" id="A0A6A6ZE11"/>
<evidence type="ECO:0000256" key="10">
    <source>
        <dbReference type="ARBA" id="ARBA00022833"/>
    </source>
</evidence>
<feature type="domain" description="Peptidase M28" evidence="18">
    <location>
        <begin position="147"/>
        <end position="325"/>
    </location>
</feature>
<evidence type="ECO:0000256" key="8">
    <source>
        <dbReference type="ARBA" id="ARBA00022723"/>
    </source>
</evidence>
<dbReference type="EMBL" id="MU006251">
    <property type="protein sequence ID" value="KAF2818515.1"/>
    <property type="molecule type" value="Genomic_DNA"/>
</dbReference>
<keyword evidence="10 15" id="KW-0862">Zinc</keyword>
<dbReference type="PANTHER" id="PTHR12147">
    <property type="entry name" value="METALLOPEPTIDASE M28 FAMILY MEMBER"/>
    <property type="match status" value="1"/>
</dbReference>
<feature type="compositionally biased region" description="Basic and acidic residues" evidence="16">
    <location>
        <begin position="621"/>
        <end position="638"/>
    </location>
</feature>
<keyword evidence="6 15" id="KW-0645">Protease</keyword>
<feature type="transmembrane region" description="Helical" evidence="17">
    <location>
        <begin position="533"/>
        <end position="553"/>
    </location>
</feature>
<evidence type="ECO:0000256" key="17">
    <source>
        <dbReference type="SAM" id="Phobius"/>
    </source>
</evidence>
<feature type="transmembrane region" description="Helical" evidence="17">
    <location>
        <begin position="501"/>
        <end position="521"/>
    </location>
</feature>
<evidence type="ECO:0000259" key="20">
    <source>
        <dbReference type="Pfam" id="PF22251"/>
    </source>
</evidence>
<evidence type="ECO:0000256" key="16">
    <source>
        <dbReference type="SAM" id="MobiDB-lite"/>
    </source>
</evidence>
<comment type="cofactor">
    <cofactor evidence="1">
        <name>Zn(2+)</name>
        <dbReference type="ChEBI" id="CHEBI:29105"/>
    </cofactor>
</comment>
<evidence type="ECO:0000256" key="1">
    <source>
        <dbReference type="ARBA" id="ARBA00001947"/>
    </source>
</evidence>
<dbReference type="Pfam" id="PF04389">
    <property type="entry name" value="Peptidase_M28"/>
    <property type="match status" value="1"/>
</dbReference>
<evidence type="ECO:0000256" key="14">
    <source>
        <dbReference type="ARBA" id="ARBA00023180"/>
    </source>
</evidence>
<dbReference type="GO" id="GO:0006508">
    <property type="term" value="P:proteolysis"/>
    <property type="evidence" value="ECO:0007669"/>
    <property type="project" value="UniProtKB-KW"/>
</dbReference>
<evidence type="ECO:0000256" key="5">
    <source>
        <dbReference type="ARBA" id="ARBA00022554"/>
    </source>
</evidence>
<feature type="domain" description="Vacuolar membrane protease C-terminal" evidence="19">
    <location>
        <begin position="750"/>
        <end position="979"/>
    </location>
</feature>
<keyword evidence="22" id="KW-1185">Reference proteome</keyword>
<evidence type="ECO:0000256" key="9">
    <source>
        <dbReference type="ARBA" id="ARBA00022801"/>
    </source>
</evidence>
<keyword evidence="9 15" id="KW-0378">Hydrolase</keyword>
<evidence type="ECO:0000256" key="7">
    <source>
        <dbReference type="ARBA" id="ARBA00022692"/>
    </source>
</evidence>
<evidence type="ECO:0000256" key="3">
    <source>
        <dbReference type="ARBA" id="ARBA00004128"/>
    </source>
</evidence>
<feature type="region of interest" description="Disordered" evidence="16">
    <location>
        <begin position="332"/>
        <end position="354"/>
    </location>
</feature>
<dbReference type="InterPro" id="IPR048024">
    <property type="entry name" value="Fxna-like_M28_dom"/>
</dbReference>
<comment type="function">
    <text evidence="2">May be involved in vacuolar sorting and osmoregulation.</text>
</comment>
<feature type="transmembrane region" description="Helical" evidence="17">
    <location>
        <begin position="656"/>
        <end position="683"/>
    </location>
</feature>
<evidence type="ECO:0000256" key="4">
    <source>
        <dbReference type="ARBA" id="ARBA00010918"/>
    </source>
</evidence>
<name>A0A6A6ZE11_9PLEO</name>
<feature type="transmembrane region" description="Helical" evidence="17">
    <location>
        <begin position="12"/>
        <end position="34"/>
    </location>
</feature>
<feature type="region of interest" description="Disordered" evidence="16">
    <location>
        <begin position="568"/>
        <end position="601"/>
    </location>
</feature>
<evidence type="ECO:0000256" key="15">
    <source>
        <dbReference type="RuleBase" id="RU361240"/>
    </source>
</evidence>
<keyword evidence="5" id="KW-0926">Vacuole</keyword>
<evidence type="ECO:0000256" key="13">
    <source>
        <dbReference type="ARBA" id="ARBA00023136"/>
    </source>
</evidence>
<keyword evidence="11 17" id="KW-1133">Transmembrane helix</keyword>
<dbReference type="SUPFAM" id="SSF53187">
    <property type="entry name" value="Zn-dependent exopeptidases"/>
    <property type="match status" value="1"/>
</dbReference>
<gene>
    <name evidence="21" type="ORF">CC86DRAFT_375734</name>
</gene>
<keyword evidence="8 15" id="KW-0479">Metal-binding</keyword>
<dbReference type="FunFam" id="3.40.630.10:FF:000057">
    <property type="entry name" value="Vacuolar membrane protease"/>
    <property type="match status" value="1"/>
</dbReference>
<dbReference type="EC" id="3.4.-.-" evidence="15"/>
<keyword evidence="14" id="KW-0325">Glycoprotein</keyword>
<feature type="region of interest" description="Disordered" evidence="16">
    <location>
        <begin position="615"/>
        <end position="641"/>
    </location>
</feature>
<dbReference type="CDD" id="cd03875">
    <property type="entry name" value="M28_Fxna_like"/>
    <property type="match status" value="1"/>
</dbReference>
<dbReference type="InterPro" id="IPR045175">
    <property type="entry name" value="M28_fam"/>
</dbReference>
<sequence>MARLNPFSFTPGPVIFFTSAVYVALFAALLTVHLRVPDYPSSTPNGINLTQTWGDLESITRRFHPYNSRANDDVRGYLLSRVEHVIKSKKLSSDKVEIIDDNISNATFSSGSTSVYFEGTNIIIAIRGSEDDEPFHSPLSTPPGERRPNNGGVLVNAHYDSVSSGYGATDDGVGVVTILQLLSYFTEERNWPKRTIILLLNNGEEDFLNGAKAFMRHPISQIPHTFVNLEGAGAGGRATLFRSTDTEVTRYYRKTAHPFGTVVSGDGFKKGLIRSETDYRVFHGELGLRGLDIAFMEPRARYHTVEDSTRETSLNSVWHMLSAALTSTSGLASDTSEKFSDTRDDRDREPYNGKVSAGSGTDAVWFDLFGKVFVVFQLHTLFALSVTMLVAAPLALIALTFGLSKANKNYLFARKAYLFSSDDDQPVYLYGWRGFFRFPIIFGIATAVVIALAYLMVKINPLIVYSSPYAVWSMMLSAWFAVAWFFSRGATAMRPSALQRMYALIWLFAGSFTLLAFVTVLTNNYQVAGGYFALFYFAGIFSALILSYIELFFAPSKTAYARHFEADSSRPNSESASRPLTGSTSAGRSDDRPPVDDDATETTSLLRGDRRSFARYSGGRESTDEGNGDHAEGSRPLELKQPYPGEQEWSGKLPGWIWFLQLLLLAPIVIILIGQIALLLTSALYQTPADGNSTLYIYIAFALLATLLLAPVGPFIHRFTYHIPTFLFLVCIATVIYNLVAFPFSREHRLKVYFVQQVDCDTGINTVSLTGLDGYIQSIVADLPSAQGQQLNCTTPEIATRKELRTCAWEGLPANVVPKATHKTFGKRSIPFSRPEKPLKLNSLSPYSNKTTANDWLDFSVAKSNKTNKVAIRVAGQNTRACRITFDSPISDLAIAGGVSDPRFNPVSDTGTREIRLWHREWSQPWDVSVSWVGESKLSGKVICLWSDANTGQIPAFDEVQHYLPVWAIPSKISDGLVEGFKRFEI</sequence>
<protein>
    <recommendedName>
        <fullName evidence="15">Peptide hydrolase</fullName>
        <ecNumber evidence="15">3.4.-.-</ecNumber>
    </recommendedName>
</protein>
<dbReference type="InterPro" id="IPR053975">
    <property type="entry name" value="PFF1_C"/>
</dbReference>
<keyword evidence="12" id="KW-0482">Metalloprotease</keyword>
<dbReference type="Pfam" id="PF22250">
    <property type="entry name" value="PFF1_C"/>
    <property type="match status" value="1"/>
</dbReference>
<evidence type="ECO:0000259" key="18">
    <source>
        <dbReference type="Pfam" id="PF04389"/>
    </source>
</evidence>
<dbReference type="PANTHER" id="PTHR12147:SF58">
    <property type="entry name" value="VACUOLAR MEMBRANE PROTEASE"/>
    <property type="match status" value="1"/>
</dbReference>
<feature type="transmembrane region" description="Helical" evidence="17">
    <location>
        <begin position="695"/>
        <end position="716"/>
    </location>
</feature>
<accession>A0A6A6ZE11</accession>
<dbReference type="Pfam" id="PF22251">
    <property type="entry name" value="PFF1_TM"/>
    <property type="match status" value="1"/>
</dbReference>
<feature type="transmembrane region" description="Helical" evidence="17">
    <location>
        <begin position="435"/>
        <end position="457"/>
    </location>
</feature>
<evidence type="ECO:0000256" key="12">
    <source>
        <dbReference type="ARBA" id="ARBA00023049"/>
    </source>
</evidence>
<reference evidence="21" key="1">
    <citation type="journal article" date="2020" name="Stud. Mycol.">
        <title>101 Dothideomycetes genomes: a test case for predicting lifestyles and emergence of pathogens.</title>
        <authorList>
            <person name="Haridas S."/>
            <person name="Albert R."/>
            <person name="Binder M."/>
            <person name="Bloem J."/>
            <person name="Labutti K."/>
            <person name="Salamov A."/>
            <person name="Andreopoulos B."/>
            <person name="Baker S."/>
            <person name="Barry K."/>
            <person name="Bills G."/>
            <person name="Bluhm B."/>
            <person name="Cannon C."/>
            <person name="Castanera R."/>
            <person name="Culley D."/>
            <person name="Daum C."/>
            <person name="Ezra D."/>
            <person name="Gonzalez J."/>
            <person name="Henrissat B."/>
            <person name="Kuo A."/>
            <person name="Liang C."/>
            <person name="Lipzen A."/>
            <person name="Lutzoni F."/>
            <person name="Magnuson J."/>
            <person name="Mondo S."/>
            <person name="Nolan M."/>
            <person name="Ohm R."/>
            <person name="Pangilinan J."/>
            <person name="Park H.-J."/>
            <person name="Ramirez L."/>
            <person name="Alfaro M."/>
            <person name="Sun H."/>
            <person name="Tritt A."/>
            <person name="Yoshinaga Y."/>
            <person name="Zwiers L.-H."/>
            <person name="Turgeon B."/>
            <person name="Goodwin S."/>
            <person name="Spatafora J."/>
            <person name="Crous P."/>
            <person name="Grigoriev I."/>
        </authorList>
    </citation>
    <scope>NUCLEOTIDE SEQUENCE</scope>
    <source>
        <strain evidence="21">CBS 113818</strain>
    </source>
</reference>
<dbReference type="Proteomes" id="UP000799424">
    <property type="component" value="Unassembled WGS sequence"/>
</dbReference>
<keyword evidence="7 17" id="KW-0812">Transmembrane</keyword>
<dbReference type="OrthoDB" id="76293at2759"/>
<proteinExistence type="inferred from homology"/>
<feature type="transmembrane region" description="Helical" evidence="17">
    <location>
        <begin position="381"/>
        <end position="404"/>
    </location>
</feature>
<dbReference type="GO" id="GO:0005774">
    <property type="term" value="C:vacuolar membrane"/>
    <property type="evidence" value="ECO:0007669"/>
    <property type="project" value="UniProtKB-SubCell"/>
</dbReference>
<comment type="similarity">
    <text evidence="4 15">Belongs to the peptidase M28 family.</text>
</comment>
<evidence type="ECO:0000313" key="22">
    <source>
        <dbReference type="Proteomes" id="UP000799424"/>
    </source>
</evidence>
<feature type="compositionally biased region" description="Basic and acidic residues" evidence="16">
    <location>
        <begin position="335"/>
        <end position="351"/>
    </location>
</feature>
<organism evidence="21 22">
    <name type="scientific">Ophiobolus disseminans</name>
    <dbReference type="NCBI Taxonomy" id="1469910"/>
    <lineage>
        <taxon>Eukaryota</taxon>
        <taxon>Fungi</taxon>
        <taxon>Dikarya</taxon>
        <taxon>Ascomycota</taxon>
        <taxon>Pezizomycotina</taxon>
        <taxon>Dothideomycetes</taxon>
        <taxon>Pleosporomycetidae</taxon>
        <taxon>Pleosporales</taxon>
        <taxon>Pleosporineae</taxon>
        <taxon>Phaeosphaeriaceae</taxon>
        <taxon>Ophiobolus</taxon>
    </lineage>
</organism>
<feature type="transmembrane region" description="Helical" evidence="17">
    <location>
        <begin position="469"/>
        <end position="489"/>
    </location>
</feature>
<evidence type="ECO:0000259" key="19">
    <source>
        <dbReference type="Pfam" id="PF22250"/>
    </source>
</evidence>